<evidence type="ECO:0000313" key="5">
    <source>
        <dbReference type="Ensembl" id="ENSLCAP00010040660.1"/>
    </source>
</evidence>
<dbReference type="Ensembl" id="ENSLCAT00010041620.1">
    <property type="protein sequence ID" value="ENSLCAP00010040660.1"/>
    <property type="gene ID" value="ENSLCAG00010019012.1"/>
</dbReference>
<dbReference type="PANTHER" id="PTHR12015:SF177">
    <property type="entry name" value="CHEMOKINE INTERLEUKIN-8-LIKE DOMAIN-CONTAINING PROTEIN"/>
    <property type="match status" value="1"/>
</dbReference>
<dbReference type="InterPro" id="IPR036048">
    <property type="entry name" value="Interleukin_8-like_sf"/>
</dbReference>
<dbReference type="Pfam" id="PF00048">
    <property type="entry name" value="IL8"/>
    <property type="match status" value="1"/>
</dbReference>
<keyword evidence="3" id="KW-0732">Signal</keyword>
<evidence type="ECO:0000256" key="1">
    <source>
        <dbReference type="ARBA" id="ARBA00022514"/>
    </source>
</evidence>
<evidence type="ECO:0000256" key="3">
    <source>
        <dbReference type="SAM" id="SignalP"/>
    </source>
</evidence>
<dbReference type="GO" id="GO:0008009">
    <property type="term" value="F:chemokine activity"/>
    <property type="evidence" value="ECO:0007669"/>
    <property type="project" value="InterPro"/>
</dbReference>
<dbReference type="CDD" id="cd00272">
    <property type="entry name" value="Chemokine_CC"/>
    <property type="match status" value="1"/>
</dbReference>
<name>A0A4W6EU16_LATCA</name>
<reference evidence="6" key="1">
    <citation type="submission" date="2015-09" db="EMBL/GenBank/DDBJ databases">
        <authorList>
            <person name="Sai Rama Sridatta P."/>
        </authorList>
    </citation>
    <scope>NUCLEOTIDE SEQUENCE [LARGE SCALE GENOMIC DNA]</scope>
</reference>
<dbReference type="GeneTree" id="ENSGT00940000175314"/>
<dbReference type="SMART" id="SM00199">
    <property type="entry name" value="SCY"/>
    <property type="match status" value="1"/>
</dbReference>
<dbReference type="GO" id="GO:0006955">
    <property type="term" value="P:immune response"/>
    <property type="evidence" value="ECO:0007669"/>
    <property type="project" value="InterPro"/>
</dbReference>
<organism evidence="5 6">
    <name type="scientific">Lates calcarifer</name>
    <name type="common">Barramundi</name>
    <name type="synonym">Holocentrus calcarifer</name>
    <dbReference type="NCBI Taxonomy" id="8187"/>
    <lineage>
        <taxon>Eukaryota</taxon>
        <taxon>Metazoa</taxon>
        <taxon>Chordata</taxon>
        <taxon>Craniata</taxon>
        <taxon>Vertebrata</taxon>
        <taxon>Euteleostomi</taxon>
        <taxon>Actinopterygii</taxon>
        <taxon>Neopterygii</taxon>
        <taxon>Teleostei</taxon>
        <taxon>Neoteleostei</taxon>
        <taxon>Acanthomorphata</taxon>
        <taxon>Carangaria</taxon>
        <taxon>Carangaria incertae sedis</taxon>
        <taxon>Centropomidae</taxon>
        <taxon>Lates</taxon>
    </lineage>
</organism>
<accession>A0A4W6EU16</accession>
<dbReference type="PANTHER" id="PTHR12015">
    <property type="entry name" value="SMALL INDUCIBLE CYTOKINE A"/>
    <property type="match status" value="1"/>
</dbReference>
<keyword evidence="6" id="KW-1185">Reference proteome</keyword>
<feature type="compositionally biased region" description="Basic residues" evidence="2">
    <location>
        <begin position="137"/>
        <end position="152"/>
    </location>
</feature>
<dbReference type="InterPro" id="IPR039809">
    <property type="entry name" value="Chemokine_b/g/d"/>
</dbReference>
<feature type="domain" description="Chemokine interleukin-8-like" evidence="4">
    <location>
        <begin position="34"/>
        <end position="93"/>
    </location>
</feature>
<reference evidence="5" key="3">
    <citation type="submission" date="2025-09" db="UniProtKB">
        <authorList>
            <consortium name="Ensembl"/>
        </authorList>
    </citation>
    <scope>IDENTIFICATION</scope>
</reference>
<reference evidence="5" key="2">
    <citation type="submission" date="2025-08" db="UniProtKB">
        <authorList>
            <consortium name="Ensembl"/>
        </authorList>
    </citation>
    <scope>IDENTIFICATION</scope>
</reference>
<protein>
    <recommendedName>
        <fullName evidence="4">Chemokine interleukin-8-like domain-containing protein</fullName>
    </recommendedName>
</protein>
<dbReference type="GO" id="GO:0005615">
    <property type="term" value="C:extracellular space"/>
    <property type="evidence" value="ECO:0007669"/>
    <property type="project" value="UniProtKB-KW"/>
</dbReference>
<feature type="compositionally biased region" description="Polar residues" evidence="2">
    <location>
        <begin position="113"/>
        <end position="122"/>
    </location>
</feature>
<feature type="chain" id="PRO_5021202776" description="Chemokine interleukin-8-like domain-containing protein" evidence="3">
    <location>
        <begin position="30"/>
        <end position="152"/>
    </location>
</feature>
<sequence>SHRIILKMRSSLGLASLLCFITWMSLVHATQGPVSSCCLRWSKTIVALDRIMNYTIQSEGICPIKAVVFQTQSGKIVCSKPHSNWAKRAMQKVDEETKALLKVEQNEEELTNDNKQALSTTPKMHHGRRAGQERGGRGRGSRAVKKWQRRRG</sequence>
<dbReference type="AlphaFoldDB" id="A0A4W6EU16"/>
<feature type="region of interest" description="Disordered" evidence="2">
    <location>
        <begin position="104"/>
        <end position="152"/>
    </location>
</feature>
<evidence type="ECO:0000313" key="6">
    <source>
        <dbReference type="Proteomes" id="UP000314980"/>
    </source>
</evidence>
<evidence type="ECO:0000259" key="4">
    <source>
        <dbReference type="SMART" id="SM00199"/>
    </source>
</evidence>
<dbReference type="Gene3D" id="2.40.50.40">
    <property type="match status" value="1"/>
</dbReference>
<dbReference type="Proteomes" id="UP000314980">
    <property type="component" value="Unassembled WGS sequence"/>
</dbReference>
<proteinExistence type="predicted"/>
<dbReference type="InParanoid" id="A0A4W6EU16"/>
<dbReference type="SUPFAM" id="SSF54117">
    <property type="entry name" value="Interleukin 8-like chemokines"/>
    <property type="match status" value="1"/>
</dbReference>
<keyword evidence="1" id="KW-0202">Cytokine</keyword>
<evidence type="ECO:0000256" key="2">
    <source>
        <dbReference type="SAM" id="MobiDB-lite"/>
    </source>
</evidence>
<dbReference type="InterPro" id="IPR001811">
    <property type="entry name" value="Chemokine_IL8-like_dom"/>
</dbReference>
<feature type="signal peptide" evidence="3">
    <location>
        <begin position="1"/>
        <end position="29"/>
    </location>
</feature>